<dbReference type="SUPFAM" id="SSF54593">
    <property type="entry name" value="Glyoxalase/Bleomycin resistance protein/Dihydroxybiphenyl dioxygenase"/>
    <property type="match status" value="1"/>
</dbReference>
<keyword evidence="3" id="KW-1185">Reference proteome</keyword>
<dbReference type="Proteomes" id="UP001589692">
    <property type="component" value="Unassembled WGS sequence"/>
</dbReference>
<evidence type="ECO:0000313" key="3">
    <source>
        <dbReference type="Proteomes" id="UP001589692"/>
    </source>
</evidence>
<feature type="domain" description="VOC" evidence="1">
    <location>
        <begin position="86"/>
        <end position="205"/>
    </location>
</feature>
<dbReference type="Pfam" id="PF00903">
    <property type="entry name" value="Glyoxalase"/>
    <property type="match status" value="1"/>
</dbReference>
<gene>
    <name evidence="2" type="ORF">ACFFP0_16680</name>
</gene>
<dbReference type="EMBL" id="JBHMAA010000018">
    <property type="protein sequence ID" value="MFB9950492.1"/>
    <property type="molecule type" value="Genomic_DNA"/>
</dbReference>
<dbReference type="Gene3D" id="3.10.180.10">
    <property type="entry name" value="2,3-Dihydroxybiphenyl 1,2-Dioxygenase, domain 1"/>
    <property type="match status" value="1"/>
</dbReference>
<reference evidence="2 3" key="1">
    <citation type="submission" date="2024-09" db="EMBL/GenBank/DDBJ databases">
        <authorList>
            <person name="Sun Q."/>
            <person name="Mori K."/>
        </authorList>
    </citation>
    <scope>NUCLEOTIDE SEQUENCE [LARGE SCALE GENOMIC DNA]</scope>
    <source>
        <strain evidence="2 3">TBRC 4938</strain>
    </source>
</reference>
<dbReference type="InterPro" id="IPR037523">
    <property type="entry name" value="VOC_core"/>
</dbReference>
<dbReference type="RefSeq" id="WP_377262965.1">
    <property type="nucleotide sequence ID" value="NZ_JBHMAA010000018.1"/>
</dbReference>
<name>A0ABV6AIP2_9HYPH</name>
<dbReference type="InterPro" id="IPR004360">
    <property type="entry name" value="Glyas_Fos-R_dOase_dom"/>
</dbReference>
<evidence type="ECO:0000313" key="2">
    <source>
        <dbReference type="EMBL" id="MFB9950492.1"/>
    </source>
</evidence>
<dbReference type="CDD" id="cd06587">
    <property type="entry name" value="VOC"/>
    <property type="match status" value="1"/>
</dbReference>
<organism evidence="2 3">
    <name type="scientific">Rhizobium puerariae</name>
    <dbReference type="NCBI Taxonomy" id="1585791"/>
    <lineage>
        <taxon>Bacteria</taxon>
        <taxon>Pseudomonadati</taxon>
        <taxon>Pseudomonadota</taxon>
        <taxon>Alphaproteobacteria</taxon>
        <taxon>Hyphomicrobiales</taxon>
        <taxon>Rhizobiaceae</taxon>
        <taxon>Rhizobium/Agrobacterium group</taxon>
        <taxon>Rhizobium</taxon>
    </lineage>
</organism>
<evidence type="ECO:0000259" key="1">
    <source>
        <dbReference type="PROSITE" id="PS51819"/>
    </source>
</evidence>
<dbReference type="InterPro" id="IPR029068">
    <property type="entry name" value="Glyas_Bleomycin-R_OHBP_Dase"/>
</dbReference>
<protein>
    <submittedName>
        <fullName evidence="2">VOC family protein</fullName>
    </submittedName>
</protein>
<dbReference type="PROSITE" id="PS51819">
    <property type="entry name" value="VOC"/>
    <property type="match status" value="1"/>
</dbReference>
<accession>A0ABV6AIP2</accession>
<comment type="caution">
    <text evidence="2">The sequence shown here is derived from an EMBL/GenBank/DDBJ whole genome shotgun (WGS) entry which is preliminary data.</text>
</comment>
<sequence length="208" mass="23470">MEIFLSHQGLWLEILFFEDSHHHILIDAGASQANITRREELGSRLVAGCEPGARRNSIPVIQQFKVWMHRERDASTIWRNVALFSGLDHIDIAVENFSETVTFLTELGFEIIRDNGNRGTVEIRFPGGADQPFIELRPCVDKQGNRTPAGLRHLALRAQDFEKTYSELKEKGFEFRGVPRLVESSGRTVVSINDPNGSQLQIVSAETD</sequence>
<proteinExistence type="predicted"/>